<accession>A0A5Q0GVR8</accession>
<dbReference type="Proteomes" id="UP000325787">
    <property type="component" value="Chromosome"/>
</dbReference>
<dbReference type="EMBL" id="CP034550">
    <property type="protein sequence ID" value="QFZ18216.1"/>
    <property type="molecule type" value="Genomic_DNA"/>
</dbReference>
<sequence length="74" mass="8385">MRVPAIVALPLERHDDVVRYASDRTLRDLAPDECGSETRPSLDGHAALNRQAWRMVLLCTAFRPTDPRSDGRIR</sequence>
<organism evidence="1 2">
    <name type="scientific">Saccharothrix syringae</name>
    <name type="common">Nocardiopsis syringae</name>
    <dbReference type="NCBI Taxonomy" id="103733"/>
    <lineage>
        <taxon>Bacteria</taxon>
        <taxon>Bacillati</taxon>
        <taxon>Actinomycetota</taxon>
        <taxon>Actinomycetes</taxon>
        <taxon>Pseudonocardiales</taxon>
        <taxon>Pseudonocardiaceae</taxon>
        <taxon>Saccharothrix</taxon>
    </lineage>
</organism>
<name>A0A5Q0GVR8_SACSY</name>
<keyword evidence="2" id="KW-1185">Reference proteome</keyword>
<evidence type="ECO:0000313" key="2">
    <source>
        <dbReference type="Proteomes" id="UP000325787"/>
    </source>
</evidence>
<evidence type="ECO:0000313" key="1">
    <source>
        <dbReference type="EMBL" id="QFZ18216.1"/>
    </source>
</evidence>
<gene>
    <name evidence="1" type="ORF">EKG83_12620</name>
</gene>
<proteinExistence type="predicted"/>
<dbReference type="RefSeq" id="WP_153278040.1">
    <property type="nucleotide sequence ID" value="NZ_CP034550.1"/>
</dbReference>
<dbReference type="KEGG" id="ssyi:EKG83_12620"/>
<protein>
    <submittedName>
        <fullName evidence="1">Uncharacterized protein</fullName>
    </submittedName>
</protein>
<reference evidence="2" key="1">
    <citation type="journal article" date="2021" name="Curr. Microbiol.">
        <title>Complete genome of nocamycin-producing strain Saccharothrix syringae NRRL B-16468 reveals the biosynthetic potential for secondary metabolites.</title>
        <authorList>
            <person name="Mo X."/>
            <person name="Yang S."/>
        </authorList>
    </citation>
    <scope>NUCLEOTIDE SEQUENCE [LARGE SCALE GENOMIC DNA]</scope>
    <source>
        <strain evidence="2">ATCC 51364 / DSM 43886 / JCM 6844 / KCTC 9398 / NBRC 14523 / NRRL B-16468 / INA 2240</strain>
    </source>
</reference>
<dbReference type="AlphaFoldDB" id="A0A5Q0GVR8"/>